<feature type="region of interest" description="Disordered" evidence="1">
    <location>
        <begin position="274"/>
        <end position="327"/>
    </location>
</feature>
<feature type="region of interest" description="Disordered" evidence="1">
    <location>
        <begin position="430"/>
        <end position="474"/>
    </location>
</feature>
<gene>
    <name evidence="2" type="ORF">NLJ89_g7200</name>
</gene>
<evidence type="ECO:0000256" key="1">
    <source>
        <dbReference type="SAM" id="MobiDB-lite"/>
    </source>
</evidence>
<feature type="compositionally biased region" description="Low complexity" evidence="1">
    <location>
        <begin position="279"/>
        <end position="296"/>
    </location>
</feature>
<evidence type="ECO:0000313" key="2">
    <source>
        <dbReference type="EMBL" id="KAJ3505851.1"/>
    </source>
</evidence>
<dbReference type="OrthoDB" id="2563277at2759"/>
<protein>
    <submittedName>
        <fullName evidence="2">Uncharacterized protein</fullName>
    </submittedName>
</protein>
<reference evidence="2" key="1">
    <citation type="submission" date="2022-07" db="EMBL/GenBank/DDBJ databases">
        <title>Genome Sequence of Agrocybe chaxingu.</title>
        <authorList>
            <person name="Buettner E."/>
        </authorList>
    </citation>
    <scope>NUCLEOTIDE SEQUENCE</scope>
    <source>
        <strain evidence="2">MP-N11</strain>
    </source>
</reference>
<dbReference type="EMBL" id="JANKHO010000835">
    <property type="protein sequence ID" value="KAJ3505851.1"/>
    <property type="molecule type" value="Genomic_DNA"/>
</dbReference>
<organism evidence="2 3">
    <name type="scientific">Agrocybe chaxingu</name>
    <dbReference type="NCBI Taxonomy" id="84603"/>
    <lineage>
        <taxon>Eukaryota</taxon>
        <taxon>Fungi</taxon>
        <taxon>Dikarya</taxon>
        <taxon>Basidiomycota</taxon>
        <taxon>Agaricomycotina</taxon>
        <taxon>Agaricomycetes</taxon>
        <taxon>Agaricomycetidae</taxon>
        <taxon>Agaricales</taxon>
        <taxon>Agaricineae</taxon>
        <taxon>Strophariaceae</taxon>
        <taxon>Agrocybe</taxon>
    </lineage>
</organism>
<proteinExistence type="predicted"/>
<name>A0A9W8JWU1_9AGAR</name>
<accession>A0A9W8JWU1</accession>
<keyword evidence="3" id="KW-1185">Reference proteome</keyword>
<sequence length="539" mass="58473">MTVDDTFDFIKQHRRVESYASTFSFHAQLLLLVEPPLSGIQHVRQAMYNHSFGRRNDSTASSSSVAMSYAKHSADSGISTWGHLLDHSVDSVMSDFLLGRSGLGDKVFSNAADLGPLTSIMASPDETGVSGISNSEYNNRNSYGSIIDEYWSTLLGFFQFRPLSMLSLAREHSPMKEGDTMISALGGGYFRCCSVGSLIEASPCLRVEKRKHSAIQEAKVFKNVAHDESPNKARIAEKPSIASTTSCHFGGERMIEAQRGFLEEQSLEDSVLVADGEDPSGLSTSSNSISPSPNTTHPMSSVAGNHTRACARGTGRRRYSKTQMSRSSVYQTVEEELPGAPSPAVNSLKDDTTTKLPVFIVDSDTASIHSSQGLEELVSGMTNTETVIESKRAWSDTPFSLFAVQSFQPPRQPAAMQALLEHSVQCYGPLHSELRPPRGRTSSRPSPYPKARASKTTLSPDSANVPKVESSNTTPVLRNSALSPNVSIALSLIVLKPFSPLFVDVNAKKDVEPKRENAVALAPNTRLLVASGTRRNALR</sequence>
<comment type="caution">
    <text evidence="2">The sequence shown here is derived from an EMBL/GenBank/DDBJ whole genome shotgun (WGS) entry which is preliminary data.</text>
</comment>
<dbReference type="AlphaFoldDB" id="A0A9W8JWU1"/>
<evidence type="ECO:0000313" key="3">
    <source>
        <dbReference type="Proteomes" id="UP001148786"/>
    </source>
</evidence>
<dbReference type="Proteomes" id="UP001148786">
    <property type="component" value="Unassembled WGS sequence"/>
</dbReference>